<evidence type="ECO:0000256" key="3">
    <source>
        <dbReference type="ARBA" id="ARBA00022475"/>
    </source>
</evidence>
<evidence type="ECO:0000256" key="2">
    <source>
        <dbReference type="ARBA" id="ARBA00007928"/>
    </source>
</evidence>
<dbReference type="PANTHER" id="PTHR30086">
    <property type="entry name" value="ARGININE EXPORTER PROTEIN ARGO"/>
    <property type="match status" value="1"/>
</dbReference>
<dbReference type="GO" id="GO:0042970">
    <property type="term" value="F:homoserine transmembrane transporter activity"/>
    <property type="evidence" value="ECO:0007669"/>
    <property type="project" value="TreeGrafter"/>
</dbReference>
<feature type="transmembrane region" description="Helical" evidence="7">
    <location>
        <begin position="66"/>
        <end position="84"/>
    </location>
</feature>
<comment type="similarity">
    <text evidence="2">Belongs to the Rht family.</text>
</comment>
<keyword evidence="4 7" id="KW-0812">Transmembrane</keyword>
<dbReference type="InterPro" id="IPR001123">
    <property type="entry name" value="LeuE-type"/>
</dbReference>
<dbReference type="RefSeq" id="WP_097108069.1">
    <property type="nucleotide sequence ID" value="NZ_OCPC01000003.1"/>
</dbReference>
<dbReference type="Proteomes" id="UP000219465">
    <property type="component" value="Unassembled WGS sequence"/>
</dbReference>
<feature type="transmembrane region" description="Helical" evidence="7">
    <location>
        <begin position="111"/>
        <end position="132"/>
    </location>
</feature>
<comment type="subcellular location">
    <subcellularLocation>
        <location evidence="1">Cell membrane</location>
        <topology evidence="1">Multi-pass membrane protein</topology>
    </subcellularLocation>
</comment>
<dbReference type="OrthoDB" id="9804822at2"/>
<evidence type="ECO:0000256" key="6">
    <source>
        <dbReference type="ARBA" id="ARBA00023136"/>
    </source>
</evidence>
<dbReference type="EMBL" id="OCPC01000003">
    <property type="protein sequence ID" value="SOE17587.1"/>
    <property type="molecule type" value="Genomic_DNA"/>
</dbReference>
<feature type="transmembrane region" description="Helical" evidence="7">
    <location>
        <begin position="35"/>
        <end position="60"/>
    </location>
</feature>
<evidence type="ECO:0000313" key="9">
    <source>
        <dbReference type="Proteomes" id="UP000219465"/>
    </source>
</evidence>
<evidence type="ECO:0000256" key="7">
    <source>
        <dbReference type="SAM" id="Phobius"/>
    </source>
</evidence>
<feature type="transmembrane region" description="Helical" evidence="7">
    <location>
        <begin position="144"/>
        <end position="169"/>
    </location>
</feature>
<reference evidence="9" key="1">
    <citation type="submission" date="2017-08" db="EMBL/GenBank/DDBJ databases">
        <authorList>
            <person name="Varghese N."/>
            <person name="Submissions S."/>
        </authorList>
    </citation>
    <scope>NUCLEOTIDE SEQUENCE [LARGE SCALE GENOMIC DNA]</scope>
    <source>
        <strain evidence="9">KCTC 23107</strain>
    </source>
</reference>
<evidence type="ECO:0000256" key="1">
    <source>
        <dbReference type="ARBA" id="ARBA00004651"/>
    </source>
</evidence>
<keyword evidence="9" id="KW-1185">Reference proteome</keyword>
<sequence>MSIEFLLTTLIVVLLPGTGVIYTRAAGLTQGARAALLAATGCTLGIVPHVAASIAGLAALLHASALAFQTLKYLGVIYLFYMAWQMWRDTGALKIDGGDGQRWPTQSGRKIISAGILLNLLNPKLTLFFLAFMPQFIDSGAANASLQALTLAGVFMAMTFMVFALYGLLAAQARDHVISRPRVLRMVKRSFASLFALMGLRLALAGR</sequence>
<gene>
    <name evidence="8" type="ORF">SAMN05877838_2488</name>
</gene>
<dbReference type="Pfam" id="PF01810">
    <property type="entry name" value="LysE"/>
    <property type="match status" value="1"/>
</dbReference>
<keyword evidence="6 7" id="KW-0472">Membrane</keyword>
<dbReference type="PANTHER" id="PTHR30086:SF14">
    <property type="entry name" value="HOMOSERINE_HOMOSERINE LACTONE EFFLUX PROTEIN"/>
    <property type="match status" value="1"/>
</dbReference>
<accession>A0A286IC43</accession>
<name>A0A286IC43_9HYPH</name>
<keyword evidence="5 7" id="KW-1133">Transmembrane helix</keyword>
<keyword evidence="3" id="KW-1003">Cell membrane</keyword>
<organism evidence="8 9">
    <name type="scientific">Hoeflea halophila</name>
    <dbReference type="NCBI Taxonomy" id="714899"/>
    <lineage>
        <taxon>Bacteria</taxon>
        <taxon>Pseudomonadati</taxon>
        <taxon>Pseudomonadota</taxon>
        <taxon>Alphaproteobacteria</taxon>
        <taxon>Hyphomicrobiales</taxon>
        <taxon>Rhizobiaceae</taxon>
        <taxon>Hoeflea</taxon>
    </lineage>
</organism>
<evidence type="ECO:0000313" key="8">
    <source>
        <dbReference type="EMBL" id="SOE17587.1"/>
    </source>
</evidence>
<dbReference type="PIRSF" id="PIRSF006324">
    <property type="entry name" value="LeuE"/>
    <property type="match status" value="1"/>
</dbReference>
<feature type="transmembrane region" description="Helical" evidence="7">
    <location>
        <begin position="190"/>
        <end position="206"/>
    </location>
</feature>
<evidence type="ECO:0000256" key="4">
    <source>
        <dbReference type="ARBA" id="ARBA00022692"/>
    </source>
</evidence>
<evidence type="ECO:0000256" key="5">
    <source>
        <dbReference type="ARBA" id="ARBA00022989"/>
    </source>
</evidence>
<dbReference type="AlphaFoldDB" id="A0A286IC43"/>
<proteinExistence type="inferred from homology"/>
<feature type="transmembrane region" description="Helical" evidence="7">
    <location>
        <begin position="6"/>
        <end position="23"/>
    </location>
</feature>
<dbReference type="GO" id="GO:0005886">
    <property type="term" value="C:plasma membrane"/>
    <property type="evidence" value="ECO:0007669"/>
    <property type="project" value="UniProtKB-SubCell"/>
</dbReference>
<protein>
    <submittedName>
        <fullName evidence="8">Threonine/homoserine/homoserine lactone efflux protein</fullName>
    </submittedName>
</protein>